<name>A0ABP9CF83_9ACTN</name>
<evidence type="ECO:0000313" key="2">
    <source>
        <dbReference type="Proteomes" id="UP001500839"/>
    </source>
</evidence>
<protein>
    <submittedName>
        <fullName evidence="1">Uncharacterized protein</fullName>
    </submittedName>
</protein>
<comment type="caution">
    <text evidence="1">The sequence shown here is derived from an EMBL/GenBank/DDBJ whole genome shotgun (WGS) entry which is preliminary data.</text>
</comment>
<proteinExistence type="predicted"/>
<evidence type="ECO:0000313" key="1">
    <source>
        <dbReference type="EMBL" id="GAA4809489.1"/>
    </source>
</evidence>
<keyword evidence="2" id="KW-1185">Reference proteome</keyword>
<sequence length="64" mass="7646">MWVRRRYWDQWWRQAERVARGYAKQHDTLARVRALASELACSQAADHQYIARRMILALDGDDRG</sequence>
<dbReference type="Proteomes" id="UP001500839">
    <property type="component" value="Unassembled WGS sequence"/>
</dbReference>
<organism evidence="1 2">
    <name type="scientific">Tomitella cavernea</name>
    <dbReference type="NCBI Taxonomy" id="1387982"/>
    <lineage>
        <taxon>Bacteria</taxon>
        <taxon>Bacillati</taxon>
        <taxon>Actinomycetota</taxon>
        <taxon>Actinomycetes</taxon>
        <taxon>Mycobacteriales</taxon>
        <taxon>Tomitella</taxon>
    </lineage>
</organism>
<accession>A0ABP9CF83</accession>
<dbReference type="EMBL" id="BAABKQ010000001">
    <property type="protein sequence ID" value="GAA4809489.1"/>
    <property type="molecule type" value="Genomic_DNA"/>
</dbReference>
<gene>
    <name evidence="1" type="ORF">GCM10023353_11850</name>
</gene>
<reference evidence="2" key="1">
    <citation type="journal article" date="2019" name="Int. J. Syst. Evol. Microbiol.">
        <title>The Global Catalogue of Microorganisms (GCM) 10K type strain sequencing project: providing services to taxonomists for standard genome sequencing and annotation.</title>
        <authorList>
            <consortium name="The Broad Institute Genomics Platform"/>
            <consortium name="The Broad Institute Genome Sequencing Center for Infectious Disease"/>
            <person name="Wu L."/>
            <person name="Ma J."/>
        </authorList>
    </citation>
    <scope>NUCLEOTIDE SEQUENCE [LARGE SCALE GENOMIC DNA]</scope>
    <source>
        <strain evidence="2">JCM 18542</strain>
    </source>
</reference>